<gene>
    <name evidence="1" type="ORF">OED52_00500</name>
</gene>
<dbReference type="EMBL" id="CP107551">
    <property type="protein sequence ID" value="UYP19115.1"/>
    <property type="molecule type" value="Genomic_DNA"/>
</dbReference>
<proteinExistence type="predicted"/>
<dbReference type="Proteomes" id="UP001156484">
    <property type="component" value="Chromosome"/>
</dbReference>
<evidence type="ECO:0000313" key="2">
    <source>
        <dbReference type="Proteomes" id="UP001156484"/>
    </source>
</evidence>
<name>A0ACD4DGB7_9NOCA</name>
<sequence>MGTSSEEGDLGRRMAQLARGFFRPADLGETLRGVTAAAVELVEAADCASILVVEGRREFRSIGATSELPPQLDAVQERLGEGPCLDAARKNLVVRSDDLRAESRWPGFAAEATKAGVLSTLSFQLYLAEDTMGALNLFSCEAGAFDPQAEAITEVLAAHAAMSLSAARTHSQFTSALASRDTIGQAKGMIMERFGVDALAAFDLLRRLSQDSNVPLADLAERIVEAGPGRGAGGTPDGGRPV</sequence>
<protein>
    <submittedName>
        <fullName evidence="1">GAF and ANTAR domain-containing protein</fullName>
    </submittedName>
</protein>
<accession>A0ACD4DGB7</accession>
<keyword evidence="2" id="KW-1185">Reference proteome</keyword>
<reference evidence="1" key="1">
    <citation type="submission" date="2022-10" db="EMBL/GenBank/DDBJ databases">
        <title>Rhodococcus ferula Z13 complete genome.</title>
        <authorList>
            <person name="Long X."/>
            <person name="Zang M."/>
        </authorList>
    </citation>
    <scope>NUCLEOTIDE SEQUENCE</scope>
    <source>
        <strain evidence="1">Z13</strain>
    </source>
</reference>
<evidence type="ECO:0000313" key="1">
    <source>
        <dbReference type="EMBL" id="UYP19115.1"/>
    </source>
</evidence>
<organism evidence="1 2">
    <name type="scientific">Rhodococcus sacchari</name>
    <dbReference type="NCBI Taxonomy" id="2962047"/>
    <lineage>
        <taxon>Bacteria</taxon>
        <taxon>Bacillati</taxon>
        <taxon>Actinomycetota</taxon>
        <taxon>Actinomycetes</taxon>
        <taxon>Mycobacteriales</taxon>
        <taxon>Nocardiaceae</taxon>
        <taxon>Rhodococcus</taxon>
    </lineage>
</organism>